<dbReference type="EMBL" id="BJWL01000022">
    <property type="protein sequence ID" value="GFZ11548.1"/>
    <property type="molecule type" value="Genomic_DNA"/>
</dbReference>
<evidence type="ECO:0000313" key="1">
    <source>
        <dbReference type="EMBL" id="GFZ11548.1"/>
    </source>
</evidence>
<reference evidence="1 2" key="1">
    <citation type="submission" date="2019-07" db="EMBL/GenBank/DDBJ databases">
        <title>De Novo Assembly of kiwifruit Actinidia rufa.</title>
        <authorList>
            <person name="Sugita-Konishi S."/>
            <person name="Sato K."/>
            <person name="Mori E."/>
            <person name="Abe Y."/>
            <person name="Kisaki G."/>
            <person name="Hamano K."/>
            <person name="Suezawa K."/>
            <person name="Otani M."/>
            <person name="Fukuda T."/>
            <person name="Manabe T."/>
            <person name="Gomi K."/>
            <person name="Tabuchi M."/>
            <person name="Akimitsu K."/>
            <person name="Kataoka I."/>
        </authorList>
    </citation>
    <scope>NUCLEOTIDE SEQUENCE [LARGE SCALE GENOMIC DNA]</scope>
    <source>
        <strain evidence="2">cv. Fuchu</strain>
    </source>
</reference>
<dbReference type="AlphaFoldDB" id="A0A7J0GLD8"/>
<organism evidence="1 2">
    <name type="scientific">Actinidia rufa</name>
    <dbReference type="NCBI Taxonomy" id="165716"/>
    <lineage>
        <taxon>Eukaryota</taxon>
        <taxon>Viridiplantae</taxon>
        <taxon>Streptophyta</taxon>
        <taxon>Embryophyta</taxon>
        <taxon>Tracheophyta</taxon>
        <taxon>Spermatophyta</taxon>
        <taxon>Magnoliopsida</taxon>
        <taxon>eudicotyledons</taxon>
        <taxon>Gunneridae</taxon>
        <taxon>Pentapetalae</taxon>
        <taxon>asterids</taxon>
        <taxon>Ericales</taxon>
        <taxon>Actinidiaceae</taxon>
        <taxon>Actinidia</taxon>
    </lineage>
</organism>
<gene>
    <name evidence="1" type="ORF">Acr_22g0009460</name>
</gene>
<proteinExistence type="predicted"/>
<comment type="caution">
    <text evidence="1">The sequence shown here is derived from an EMBL/GenBank/DDBJ whole genome shotgun (WGS) entry which is preliminary data.</text>
</comment>
<protein>
    <submittedName>
        <fullName evidence="1">Uncharacterized protein</fullName>
    </submittedName>
</protein>
<evidence type="ECO:0000313" key="2">
    <source>
        <dbReference type="Proteomes" id="UP000585474"/>
    </source>
</evidence>
<sequence>MRDLSVELKNLGLIAGMGIHLGQRSPQPMDSIMDIILGARLKGGLGCTGGLGMGCKVGRESKGWAVGAGAGAAGSGAWGLLAAQELAARAEAAGGCTGRGCNGGAGTTGLCVCVGRPVGLRDSVITSQGLSVEGLDKAGLRGCARAEWWLHRGVRKRAVQRLVVAGGC</sequence>
<name>A0A7J0GLD8_9ERIC</name>
<keyword evidence="2" id="KW-1185">Reference proteome</keyword>
<accession>A0A7J0GLD8</accession>
<dbReference type="Proteomes" id="UP000585474">
    <property type="component" value="Unassembled WGS sequence"/>
</dbReference>